<reference evidence="4 7" key="2">
    <citation type="journal article" date="2014" name="BMC Genomics">
        <title>An improved genome release (version Mt4.0) for the model legume Medicago truncatula.</title>
        <authorList>
            <person name="Tang H."/>
            <person name="Krishnakumar V."/>
            <person name="Bidwell S."/>
            <person name="Rosen B."/>
            <person name="Chan A."/>
            <person name="Zhou S."/>
            <person name="Gentzbittel L."/>
            <person name="Childs K.L."/>
            <person name="Yandell M."/>
            <person name="Gundlach H."/>
            <person name="Mayer K.F."/>
            <person name="Schwartz D.C."/>
            <person name="Town C.D."/>
        </authorList>
    </citation>
    <scope>GENOME REANNOTATION</scope>
    <source>
        <strain evidence="4">A17</strain>
        <strain evidence="6 7">cv. Jemalong A17</strain>
    </source>
</reference>
<dbReference type="SUPFAM" id="SSF53756">
    <property type="entry name" value="UDP-Glycosyltransferase/glycogen phosphorylase"/>
    <property type="match status" value="1"/>
</dbReference>
<evidence type="ECO:0000313" key="8">
    <source>
        <dbReference type="Proteomes" id="UP000265566"/>
    </source>
</evidence>
<dbReference type="PANTHER" id="PTHR11926:SF1540">
    <property type="entry name" value="GLYCOSYLTRANSFERASE"/>
    <property type="match status" value="1"/>
</dbReference>
<comment type="similarity">
    <text evidence="1">Belongs to the UDP-glycosyltransferase family.</text>
</comment>
<keyword evidence="7" id="KW-1185">Reference proteome</keyword>
<dbReference type="EMBL" id="PSQE01000006">
    <property type="protein sequence ID" value="RHN51112.1"/>
    <property type="molecule type" value="Genomic_DNA"/>
</dbReference>
<protein>
    <submittedName>
        <fullName evidence="5">Putative UDP-glucuronosyl/UDP-glucosyltransferase</fullName>
    </submittedName>
    <submittedName>
        <fullName evidence="4">UDP-glucosyltransferase family protein</fullName>
    </submittedName>
</protein>
<reference evidence="6" key="3">
    <citation type="submission" date="2015-04" db="UniProtKB">
        <authorList>
            <consortium name="EnsemblPlants"/>
        </authorList>
    </citation>
    <scope>IDENTIFICATION</scope>
    <source>
        <strain evidence="6">cv. Jemalong A17</strain>
    </source>
</reference>
<evidence type="ECO:0000256" key="1">
    <source>
        <dbReference type="ARBA" id="ARBA00009995"/>
    </source>
</evidence>
<reference evidence="4 7" key="1">
    <citation type="journal article" date="2011" name="Nature">
        <title>The Medicago genome provides insight into the evolution of rhizobial symbioses.</title>
        <authorList>
            <person name="Young N.D."/>
            <person name="Debelle F."/>
            <person name="Oldroyd G.E."/>
            <person name="Geurts R."/>
            <person name="Cannon S.B."/>
            <person name="Udvardi M.K."/>
            <person name="Benedito V.A."/>
            <person name="Mayer K.F."/>
            <person name="Gouzy J."/>
            <person name="Schoof H."/>
            <person name="Van de Peer Y."/>
            <person name="Proost S."/>
            <person name="Cook D.R."/>
            <person name="Meyers B.C."/>
            <person name="Spannagl M."/>
            <person name="Cheung F."/>
            <person name="De Mita S."/>
            <person name="Krishnakumar V."/>
            <person name="Gundlach H."/>
            <person name="Zhou S."/>
            <person name="Mudge J."/>
            <person name="Bharti A.K."/>
            <person name="Murray J.D."/>
            <person name="Naoumkina M.A."/>
            <person name="Rosen B."/>
            <person name="Silverstein K.A."/>
            <person name="Tang H."/>
            <person name="Rombauts S."/>
            <person name="Zhao P.X."/>
            <person name="Zhou P."/>
            <person name="Barbe V."/>
            <person name="Bardou P."/>
            <person name="Bechner M."/>
            <person name="Bellec A."/>
            <person name="Berger A."/>
            <person name="Berges H."/>
            <person name="Bidwell S."/>
            <person name="Bisseling T."/>
            <person name="Choisne N."/>
            <person name="Couloux A."/>
            <person name="Denny R."/>
            <person name="Deshpande S."/>
            <person name="Dai X."/>
            <person name="Doyle J.J."/>
            <person name="Dudez A.M."/>
            <person name="Farmer A.D."/>
            <person name="Fouteau S."/>
            <person name="Franken C."/>
            <person name="Gibelin C."/>
            <person name="Gish J."/>
            <person name="Goldstein S."/>
            <person name="Gonzalez A.J."/>
            <person name="Green P.J."/>
            <person name="Hallab A."/>
            <person name="Hartog M."/>
            <person name="Hua A."/>
            <person name="Humphray S.J."/>
            <person name="Jeong D.H."/>
            <person name="Jing Y."/>
            <person name="Jocker A."/>
            <person name="Kenton S.M."/>
            <person name="Kim D.J."/>
            <person name="Klee K."/>
            <person name="Lai H."/>
            <person name="Lang C."/>
            <person name="Lin S."/>
            <person name="Macmil S.L."/>
            <person name="Magdelenat G."/>
            <person name="Matthews L."/>
            <person name="McCorrison J."/>
            <person name="Monaghan E.L."/>
            <person name="Mun J.H."/>
            <person name="Najar F.Z."/>
            <person name="Nicholson C."/>
            <person name="Noirot C."/>
            <person name="O'Bleness M."/>
            <person name="Paule C.R."/>
            <person name="Poulain J."/>
            <person name="Prion F."/>
            <person name="Qin B."/>
            <person name="Qu C."/>
            <person name="Retzel E.F."/>
            <person name="Riddle C."/>
            <person name="Sallet E."/>
            <person name="Samain S."/>
            <person name="Samson N."/>
            <person name="Sanders I."/>
            <person name="Saurat O."/>
            <person name="Scarpelli C."/>
            <person name="Schiex T."/>
            <person name="Segurens B."/>
            <person name="Severin A.J."/>
            <person name="Sherrier D.J."/>
            <person name="Shi R."/>
            <person name="Sims S."/>
            <person name="Singer S.R."/>
            <person name="Sinharoy S."/>
            <person name="Sterck L."/>
            <person name="Viollet A."/>
            <person name="Wang B.B."/>
            <person name="Wang K."/>
            <person name="Wang M."/>
            <person name="Wang X."/>
            <person name="Warfsmann J."/>
            <person name="Weissenbach J."/>
            <person name="White D.D."/>
            <person name="White J.D."/>
            <person name="Wiley G.B."/>
            <person name="Wincker P."/>
            <person name="Xing Y."/>
            <person name="Yang L."/>
            <person name="Yao Z."/>
            <person name="Ying F."/>
            <person name="Zhai J."/>
            <person name="Zhou L."/>
            <person name="Zuber A."/>
            <person name="Denarie J."/>
            <person name="Dixon R.A."/>
            <person name="May G.D."/>
            <person name="Schwartz D.C."/>
            <person name="Rogers J."/>
            <person name="Quetier F."/>
            <person name="Town C.D."/>
            <person name="Roe B.A."/>
        </authorList>
    </citation>
    <scope>NUCLEOTIDE SEQUENCE [LARGE SCALE GENOMIC DNA]</scope>
    <source>
        <strain evidence="4">A17</strain>
        <strain evidence="6 7">cv. Jemalong A17</strain>
    </source>
</reference>
<dbReference type="Gene3D" id="3.40.50.2000">
    <property type="entry name" value="Glycogen Phosphorylase B"/>
    <property type="match status" value="2"/>
</dbReference>
<accession>A0A072U986</accession>
<dbReference type="PANTHER" id="PTHR11926">
    <property type="entry name" value="GLUCOSYL/GLUCURONOSYL TRANSFERASES"/>
    <property type="match status" value="1"/>
</dbReference>
<dbReference type="KEGG" id="mtr:25496191"/>
<dbReference type="GO" id="GO:0080044">
    <property type="term" value="F:quercetin 7-O-glucosyltransferase activity"/>
    <property type="evidence" value="ECO:0000318"/>
    <property type="project" value="GO_Central"/>
</dbReference>
<dbReference type="EnsemblPlants" id="KEH25946">
    <property type="protein sequence ID" value="KEH25946"/>
    <property type="gene ID" value="MTR_6g038240"/>
</dbReference>
<gene>
    <name evidence="6" type="primary">25496191</name>
    <name evidence="4" type="ordered locus">MTR_6g038240</name>
    <name evidence="5" type="ORF">MtrunA17_Chr6g0464881</name>
</gene>
<dbReference type="GO" id="GO:0080043">
    <property type="term" value="F:quercetin 3-O-glucosyltransferase activity"/>
    <property type="evidence" value="ECO:0000318"/>
    <property type="project" value="GO_Central"/>
</dbReference>
<name>A0A072U986_MEDTR</name>
<keyword evidence="3 5" id="KW-0808">Transferase</keyword>
<evidence type="ECO:0000256" key="3">
    <source>
        <dbReference type="ARBA" id="ARBA00022679"/>
    </source>
</evidence>
<dbReference type="GO" id="GO:0032787">
    <property type="term" value="P:monocarboxylic acid metabolic process"/>
    <property type="evidence" value="ECO:0007669"/>
    <property type="project" value="UniProtKB-ARBA"/>
</dbReference>
<evidence type="ECO:0000313" key="6">
    <source>
        <dbReference type="EnsemblPlants" id="KEH25946"/>
    </source>
</evidence>
<dbReference type="FunFam" id="3.40.50.2000:FF:000057">
    <property type="entry name" value="Glycosyltransferase"/>
    <property type="match status" value="1"/>
</dbReference>
<dbReference type="FunFam" id="3.40.50.2000:FF:000019">
    <property type="entry name" value="Glycosyltransferase"/>
    <property type="match status" value="1"/>
</dbReference>
<evidence type="ECO:0000313" key="4">
    <source>
        <dbReference type="EMBL" id="KEH25946.1"/>
    </source>
</evidence>
<keyword evidence="2" id="KW-0328">Glycosyltransferase</keyword>
<sequence>MEKEIKNQIPHCLIIPYPTQGHINPMLQFSKRLLQKGLKVTLVNTISSSKTFKTINLNTSIEFETISDGFDDGGLTAAKNIETYIETFRRTGSQTLTQLLHKLTKSNNSIDCVIHDAFLPWVVDVAKEFELYVAVFLTQACCVNSINFHAFKGWLDLPLLEKEIVLPGLPKLEAADLPSFLYKYGTHPGYFDILTNQFSMIDQVDWVLANTFYELEPEVVDWLKKIWSLKTIGPCVPSMFLDRRIQDDNDYGINIFNPNSESCIKWLDDKPKGSVVYVSFGSRSSLSEDQTEEIAYGLKNCGRFFIWVVRESEKSKIPKGFSETLEKGLIVTWCQQLEVFAHEAVGCFVTHCGWNSTLEALSLGVPMIAMPIWTDQITNAKFIVDVWKIAVKGVGDEKGVVRRESIEDCIREIMETEKGNELKNNAIKWKNVSKKSVDEGGSSDKNIVEFVNELMLRRKKF</sequence>
<dbReference type="EMBL" id="CM001222">
    <property type="protein sequence ID" value="KEH25946.1"/>
    <property type="molecule type" value="Genomic_DNA"/>
</dbReference>
<dbReference type="Proteomes" id="UP000265566">
    <property type="component" value="Chromosome 6"/>
</dbReference>
<evidence type="ECO:0000256" key="2">
    <source>
        <dbReference type="ARBA" id="ARBA00022676"/>
    </source>
</evidence>
<dbReference type="Proteomes" id="UP000002051">
    <property type="component" value="Chromosome 6"/>
</dbReference>
<dbReference type="GO" id="GO:0005737">
    <property type="term" value="C:cytoplasm"/>
    <property type="evidence" value="ECO:0000318"/>
    <property type="project" value="GO_Central"/>
</dbReference>
<evidence type="ECO:0000313" key="7">
    <source>
        <dbReference type="Proteomes" id="UP000002051"/>
    </source>
</evidence>
<reference evidence="8" key="4">
    <citation type="journal article" date="2018" name="Nat. Plants">
        <title>Whole-genome landscape of Medicago truncatula symbiotic genes.</title>
        <authorList>
            <person name="Pecrix Y."/>
            <person name="Staton S.E."/>
            <person name="Sallet E."/>
            <person name="Lelandais-Briere C."/>
            <person name="Moreau S."/>
            <person name="Carrere S."/>
            <person name="Blein T."/>
            <person name="Jardinaud M.F."/>
            <person name="Latrasse D."/>
            <person name="Zouine M."/>
            <person name="Zahm M."/>
            <person name="Kreplak J."/>
            <person name="Mayjonade B."/>
            <person name="Satge C."/>
            <person name="Perez M."/>
            <person name="Cauet S."/>
            <person name="Marande W."/>
            <person name="Chantry-Darmon C."/>
            <person name="Lopez-Roques C."/>
            <person name="Bouchez O."/>
            <person name="Berard A."/>
            <person name="Debelle F."/>
            <person name="Munos S."/>
            <person name="Bendahmane A."/>
            <person name="Berges H."/>
            <person name="Niebel A."/>
            <person name="Buitink J."/>
            <person name="Frugier F."/>
            <person name="Benhamed M."/>
            <person name="Crespi M."/>
            <person name="Gouzy J."/>
            <person name="Gamas P."/>
        </authorList>
    </citation>
    <scope>NUCLEOTIDE SEQUENCE [LARGE SCALE GENOMIC DNA]</scope>
    <source>
        <strain evidence="8">cv. Jemalong A17</strain>
    </source>
</reference>
<dbReference type="Pfam" id="PF00201">
    <property type="entry name" value="UDPGT"/>
    <property type="match status" value="1"/>
</dbReference>
<dbReference type="HOGENOM" id="CLU_001724_0_1_1"/>
<dbReference type="InterPro" id="IPR002213">
    <property type="entry name" value="UDP_glucos_trans"/>
</dbReference>
<evidence type="ECO:0000313" key="5">
    <source>
        <dbReference type="EMBL" id="RHN51112.1"/>
    </source>
</evidence>
<reference evidence="5" key="5">
    <citation type="journal article" date="2018" name="Nat. Plants">
        <title>Whole-genome landscape of Medicago truncatula symbiotic genes.</title>
        <authorList>
            <person name="Pecrix Y."/>
            <person name="Gamas P."/>
            <person name="Carrere S."/>
        </authorList>
    </citation>
    <scope>NUCLEOTIDE SEQUENCE</scope>
    <source>
        <tissue evidence="5">Leaves</tissue>
    </source>
</reference>
<dbReference type="AlphaFoldDB" id="A0A072U986"/>
<dbReference type="OrthoDB" id="5835829at2759"/>
<proteinExistence type="inferred from homology"/>
<dbReference type="Gramene" id="rna35490">
    <property type="protein sequence ID" value="RHN51112.1"/>
    <property type="gene ID" value="gene35490"/>
</dbReference>
<dbReference type="CDD" id="cd03784">
    <property type="entry name" value="GT1_Gtf-like"/>
    <property type="match status" value="1"/>
</dbReference>
<organism evidence="4 7">
    <name type="scientific">Medicago truncatula</name>
    <name type="common">Barrel medic</name>
    <name type="synonym">Medicago tribuloides</name>
    <dbReference type="NCBI Taxonomy" id="3880"/>
    <lineage>
        <taxon>Eukaryota</taxon>
        <taxon>Viridiplantae</taxon>
        <taxon>Streptophyta</taxon>
        <taxon>Embryophyta</taxon>
        <taxon>Tracheophyta</taxon>
        <taxon>Spermatophyta</taxon>
        <taxon>Magnoliopsida</taxon>
        <taxon>eudicotyledons</taxon>
        <taxon>Gunneridae</taxon>
        <taxon>Pentapetalae</taxon>
        <taxon>rosids</taxon>
        <taxon>fabids</taxon>
        <taxon>Fabales</taxon>
        <taxon>Fabaceae</taxon>
        <taxon>Papilionoideae</taxon>
        <taxon>50 kb inversion clade</taxon>
        <taxon>NPAAA clade</taxon>
        <taxon>Hologalegina</taxon>
        <taxon>IRL clade</taxon>
        <taxon>Trifolieae</taxon>
        <taxon>Medicago</taxon>
    </lineage>
</organism>